<comment type="subcellular location">
    <subcellularLocation>
        <location evidence="1">Membrane</location>
    </subcellularLocation>
</comment>
<dbReference type="Proteomes" id="UP000008983">
    <property type="component" value="Unassembled WGS sequence"/>
</dbReference>
<keyword evidence="5" id="KW-0378">Hydrolase</keyword>
<organism evidence="5 6">
    <name type="scientific">Ichthyophthirius multifiliis</name>
    <name type="common">White spot disease agent</name>
    <name type="synonym">Ich</name>
    <dbReference type="NCBI Taxonomy" id="5932"/>
    <lineage>
        <taxon>Eukaryota</taxon>
        <taxon>Sar</taxon>
        <taxon>Alveolata</taxon>
        <taxon>Ciliophora</taxon>
        <taxon>Intramacronucleata</taxon>
        <taxon>Oligohymenophorea</taxon>
        <taxon>Hymenostomatida</taxon>
        <taxon>Ophryoglenina</taxon>
        <taxon>Ichthyophthirius</taxon>
    </lineage>
</organism>
<sequence>MHLIKQQKKENQKNIIFASKSIAGFNQMQKNKINQDEVITLPQNLKNQYIFNFGICDGHGENGHLVSQFIKQNLHSILEVQLNQNQNLKVCIQKAFSNLNKLINEQRQFDVNLSGSTLCNIYITEKKIFCANVGDSRAIFAKKLRNNQYIIQKLSNDHSPYIQQEYQRIIKAGGIKKSKKQKKVNGSKQGPLRVWLKNKQAPGLAMTRSFGDKIGVQAGIVCDPEIIEFDYQQIQQNGFIIVASDGIWSIIDNEEAVNLVKPFYEQKNVEEAVKYLINRALFKWKKVYIYFLFFFQSLYYILFNNFLSVKPIKGMILAQSLYFYEFFCFIILKLLN</sequence>
<dbReference type="PANTHER" id="PTHR47992">
    <property type="entry name" value="PROTEIN PHOSPHATASE"/>
    <property type="match status" value="1"/>
</dbReference>
<keyword evidence="6" id="KW-1185">Reference proteome</keyword>
<dbReference type="OMA" id="HGHHISN"/>
<keyword evidence="3" id="KW-1133">Transmembrane helix</keyword>
<gene>
    <name evidence="5" type="ORF">IMG5_184790</name>
</gene>
<evidence type="ECO:0000256" key="1">
    <source>
        <dbReference type="ARBA" id="ARBA00004370"/>
    </source>
</evidence>
<feature type="transmembrane region" description="Helical" evidence="3">
    <location>
        <begin position="287"/>
        <end position="303"/>
    </location>
</feature>
<dbReference type="InParanoid" id="G0R3D5"/>
<dbReference type="STRING" id="857967.G0R3D5"/>
<dbReference type="EC" id="1.6.5.3" evidence="5"/>
<evidence type="ECO:0000259" key="4">
    <source>
        <dbReference type="PROSITE" id="PS51746"/>
    </source>
</evidence>
<dbReference type="PROSITE" id="PS51746">
    <property type="entry name" value="PPM_2"/>
    <property type="match status" value="1"/>
</dbReference>
<keyword evidence="2 3" id="KW-0472">Membrane</keyword>
<keyword evidence="3" id="KW-0812">Transmembrane</keyword>
<feature type="transmembrane region" description="Helical" evidence="3">
    <location>
        <begin position="315"/>
        <end position="335"/>
    </location>
</feature>
<keyword evidence="5" id="KW-0560">Oxidoreductase</keyword>
<accession>G0R3D5</accession>
<dbReference type="GO" id="GO:0004722">
    <property type="term" value="F:protein serine/threonine phosphatase activity"/>
    <property type="evidence" value="ECO:0007669"/>
    <property type="project" value="UniProtKB-EC"/>
</dbReference>
<dbReference type="InterPro" id="IPR015655">
    <property type="entry name" value="PP2C"/>
</dbReference>
<name>G0R3D5_ICHMU</name>
<dbReference type="CDD" id="cd00143">
    <property type="entry name" value="PP2Cc"/>
    <property type="match status" value="1"/>
</dbReference>
<reference evidence="5 6" key="1">
    <citation type="submission" date="2011-07" db="EMBL/GenBank/DDBJ databases">
        <authorList>
            <person name="Coyne R."/>
            <person name="Brami D."/>
            <person name="Johnson J."/>
            <person name="Hostetler J."/>
            <person name="Hannick L."/>
            <person name="Clark T."/>
            <person name="Cassidy-Hanley D."/>
            <person name="Inman J."/>
        </authorList>
    </citation>
    <scope>NUCLEOTIDE SEQUENCE [LARGE SCALE GENOMIC DNA]</scope>
    <source>
        <strain evidence="5 6">G5</strain>
    </source>
</reference>
<dbReference type="AlphaFoldDB" id="G0R3D5"/>
<dbReference type="Gene3D" id="3.60.40.10">
    <property type="entry name" value="PPM-type phosphatase domain"/>
    <property type="match status" value="1"/>
</dbReference>
<dbReference type="GO" id="GO:0016491">
    <property type="term" value="F:oxidoreductase activity"/>
    <property type="evidence" value="ECO:0007669"/>
    <property type="project" value="UniProtKB-KW"/>
</dbReference>
<dbReference type="InterPro" id="IPR036457">
    <property type="entry name" value="PPM-type-like_dom_sf"/>
</dbReference>
<dbReference type="GO" id="GO:0016020">
    <property type="term" value="C:membrane"/>
    <property type="evidence" value="ECO:0007669"/>
    <property type="project" value="UniProtKB-SubCell"/>
</dbReference>
<evidence type="ECO:0000256" key="3">
    <source>
        <dbReference type="SAM" id="Phobius"/>
    </source>
</evidence>
<dbReference type="SUPFAM" id="SSF81606">
    <property type="entry name" value="PP2C-like"/>
    <property type="match status" value="1"/>
</dbReference>
<dbReference type="InterPro" id="IPR001932">
    <property type="entry name" value="PPM-type_phosphatase-like_dom"/>
</dbReference>
<dbReference type="EMBL" id="GL984300">
    <property type="protein sequence ID" value="EGR28009.1"/>
    <property type="molecule type" value="Genomic_DNA"/>
</dbReference>
<evidence type="ECO:0000313" key="5">
    <source>
        <dbReference type="EMBL" id="EGR28009.1"/>
    </source>
</evidence>
<dbReference type="SMART" id="SM00332">
    <property type="entry name" value="PP2Cc"/>
    <property type="match status" value="1"/>
</dbReference>
<evidence type="ECO:0000313" key="6">
    <source>
        <dbReference type="Proteomes" id="UP000008983"/>
    </source>
</evidence>
<evidence type="ECO:0000256" key="2">
    <source>
        <dbReference type="ARBA" id="ARBA00023136"/>
    </source>
</evidence>
<dbReference type="RefSeq" id="XP_004027354.1">
    <property type="nucleotide sequence ID" value="XM_004027305.1"/>
</dbReference>
<dbReference type="Pfam" id="PF00481">
    <property type="entry name" value="PP2C"/>
    <property type="match status" value="1"/>
</dbReference>
<dbReference type="OrthoDB" id="10264738at2759"/>
<feature type="domain" description="PPM-type phosphatase" evidence="4">
    <location>
        <begin position="22"/>
        <end position="294"/>
    </location>
</feature>
<protein>
    <submittedName>
        <fullName evidence="5">Protein phosphatase 2c, putative</fullName>
        <ecNumber evidence="5">1.6.5.3</ecNumber>
        <ecNumber evidence="5">3.1.3.16</ecNumber>
    </submittedName>
</protein>
<dbReference type="eggNOG" id="KOG0698">
    <property type="taxonomic scope" value="Eukaryota"/>
</dbReference>
<dbReference type="EC" id="3.1.3.16" evidence="5"/>
<proteinExistence type="predicted"/>
<dbReference type="GeneID" id="14904092"/>